<evidence type="ECO:0000313" key="6">
    <source>
        <dbReference type="Proteomes" id="UP001515480"/>
    </source>
</evidence>
<reference evidence="5 6" key="1">
    <citation type="journal article" date="2024" name="Science">
        <title>Giant polyketide synthase enzymes in the biosynthesis of giant marine polyether toxins.</title>
        <authorList>
            <person name="Fallon T.R."/>
            <person name="Shende V.V."/>
            <person name="Wierzbicki I.H."/>
            <person name="Pendleton A.L."/>
            <person name="Watervoot N.F."/>
            <person name="Auber R.P."/>
            <person name="Gonzalez D.J."/>
            <person name="Wisecaver J.H."/>
            <person name="Moore B.S."/>
        </authorList>
    </citation>
    <scope>NUCLEOTIDE SEQUENCE [LARGE SCALE GENOMIC DNA]</scope>
    <source>
        <strain evidence="5 6">12B1</strain>
    </source>
</reference>
<dbReference type="PROSITE" id="PS00626">
    <property type="entry name" value="RCC1_2"/>
    <property type="match status" value="3"/>
</dbReference>
<feature type="repeat" description="RCC1" evidence="2">
    <location>
        <begin position="425"/>
        <end position="476"/>
    </location>
</feature>
<dbReference type="SMART" id="SM00225">
    <property type="entry name" value="BTB"/>
    <property type="match status" value="2"/>
</dbReference>
<feature type="region of interest" description="Disordered" evidence="3">
    <location>
        <begin position="1"/>
        <end position="30"/>
    </location>
</feature>
<dbReference type="InterPro" id="IPR058923">
    <property type="entry name" value="RCC1-like_dom"/>
</dbReference>
<dbReference type="PANTHER" id="PTHR22870:SF408">
    <property type="entry name" value="OS09G0560450 PROTEIN"/>
    <property type="match status" value="1"/>
</dbReference>
<keyword evidence="6" id="KW-1185">Reference proteome</keyword>
<evidence type="ECO:0000256" key="2">
    <source>
        <dbReference type="PROSITE-ProRule" id="PRU00235"/>
    </source>
</evidence>
<proteinExistence type="predicted"/>
<evidence type="ECO:0000259" key="4">
    <source>
        <dbReference type="PROSITE" id="PS50097"/>
    </source>
</evidence>
<feature type="repeat" description="RCC1" evidence="2">
    <location>
        <begin position="239"/>
        <end position="290"/>
    </location>
</feature>
<dbReference type="Proteomes" id="UP001515480">
    <property type="component" value="Unassembled WGS sequence"/>
</dbReference>
<feature type="repeat" description="RCC1" evidence="2">
    <location>
        <begin position="365"/>
        <end position="424"/>
    </location>
</feature>
<evidence type="ECO:0000313" key="5">
    <source>
        <dbReference type="EMBL" id="KAL1503254.1"/>
    </source>
</evidence>
<organism evidence="5 6">
    <name type="scientific">Prymnesium parvum</name>
    <name type="common">Toxic golden alga</name>
    <dbReference type="NCBI Taxonomy" id="97485"/>
    <lineage>
        <taxon>Eukaryota</taxon>
        <taxon>Haptista</taxon>
        <taxon>Haptophyta</taxon>
        <taxon>Prymnesiophyceae</taxon>
        <taxon>Prymnesiales</taxon>
        <taxon>Prymnesiaceae</taxon>
        <taxon>Prymnesium</taxon>
    </lineage>
</organism>
<keyword evidence="1" id="KW-0677">Repeat</keyword>
<feature type="compositionally biased region" description="Low complexity" evidence="3">
    <location>
        <begin position="809"/>
        <end position="822"/>
    </location>
</feature>
<dbReference type="InterPro" id="IPR011333">
    <property type="entry name" value="SKP1/BTB/POZ_sf"/>
</dbReference>
<feature type="repeat" description="RCC1" evidence="2">
    <location>
        <begin position="36"/>
        <end position="91"/>
    </location>
</feature>
<dbReference type="PRINTS" id="PR00633">
    <property type="entry name" value="RCCNDNSATION"/>
</dbReference>
<sequence length="914" mass="94898">MNALPTSRRGAAAASPPQHHTSPQLSDGGAATHGAMAVWAWGRDAERQLGRGEQSDAPESLSPQRACSGAFVGAIVQIACGDAHCLARDELGNAYAWGRTREGQACVVSARPQPTPALLRPLEHESVTFVGCGAQSCLAIAASGAVYAWGARYTRADGGAHGALSGYGRGLSSELSGAHARIIARSMEEYLGGGEAEGARLATQRLALPTPTPLELPRGARPVALAAGFGFVVVALQDGGVLAAGLNDRFQCGVADRITRDTPTPVPSLSSVRCVALACGQSHSLALAHSGECFSWGLGSFGQLGHGHFHDEPRPRRIEALASLGAVYSIACGHHHSLTLLLPSAASPPPHPAASAPPAAPPAPALLLGFGHAEWAQLGTGDFAGRGSAESGHASPRRIPLPAALASPRRVACGGLHALLLDGAHAVWSFGWGAAGALGHADRLYCLQPTRVRALEGRRVVSLAGGARHSAAAEAAPPGGGGAASLAAALAALRARADGADIVLLAGAPPAARLDVHLPLLAARCPRLLAMACLHARFCRPYPHPLAAPPPRRLSLPPLWLRAVRPAVLALLVEWLYSDHFAAADALFEAELARLAARLRLPALAAACAARARAAAAPPSLAADLRALLERGDHADLRLLAAGGALDVSRALVCARSDYFRSCLEGRGFAEAARDAPTYDLRPWGVALDELRAICRFIYTGRVSPPADASDVQQIDPSLALRLIHLASAFLLEELKCVCEAVLLRVVDRGNAAELLRVAEDCFAPRLRYHCALLLAEQPHDDDEEAVASSTLPPAPFVLSHEEPFAAAPTPAVAPTQSSPLPASAPPPAAPLPTPSESARVLQPRSLHALHGICERLEGVAAGRSPPSVGSASSESHPPILLPAYGEILERVESVCERLEHVAQGRSYSSVRDV</sequence>
<dbReference type="InterPro" id="IPR051210">
    <property type="entry name" value="Ub_ligase/GEF_domain"/>
</dbReference>
<dbReference type="EMBL" id="JBGBPQ010000022">
    <property type="protein sequence ID" value="KAL1503254.1"/>
    <property type="molecule type" value="Genomic_DNA"/>
</dbReference>
<name>A0AB34INI0_PRYPA</name>
<feature type="repeat" description="RCC1" evidence="2">
    <location>
        <begin position="291"/>
        <end position="343"/>
    </location>
</feature>
<feature type="region of interest" description="Disordered" evidence="3">
    <location>
        <begin position="809"/>
        <end position="840"/>
    </location>
</feature>
<dbReference type="Gene3D" id="2.130.10.30">
    <property type="entry name" value="Regulator of chromosome condensation 1/beta-lactamase-inhibitor protein II"/>
    <property type="match status" value="3"/>
</dbReference>
<gene>
    <name evidence="5" type="ORF">AB1Y20_011310</name>
</gene>
<evidence type="ECO:0000256" key="1">
    <source>
        <dbReference type="ARBA" id="ARBA00022737"/>
    </source>
</evidence>
<evidence type="ECO:0000256" key="3">
    <source>
        <dbReference type="SAM" id="MobiDB-lite"/>
    </source>
</evidence>
<dbReference type="PROSITE" id="PS50097">
    <property type="entry name" value="BTB"/>
    <property type="match status" value="1"/>
</dbReference>
<feature type="domain" description="BTB" evidence="4">
    <location>
        <begin position="635"/>
        <end position="707"/>
    </location>
</feature>
<dbReference type="Gene3D" id="3.30.710.10">
    <property type="entry name" value="Potassium Channel Kv1.1, Chain A"/>
    <property type="match status" value="2"/>
</dbReference>
<dbReference type="Pfam" id="PF00651">
    <property type="entry name" value="BTB"/>
    <property type="match status" value="1"/>
</dbReference>
<feature type="compositionally biased region" description="Pro residues" evidence="3">
    <location>
        <begin position="823"/>
        <end position="834"/>
    </location>
</feature>
<dbReference type="InterPro" id="IPR009091">
    <property type="entry name" value="RCC1/BLIP-II"/>
</dbReference>
<dbReference type="InterPro" id="IPR000408">
    <property type="entry name" value="Reg_chr_condens"/>
</dbReference>
<dbReference type="AlphaFoldDB" id="A0AB34INI0"/>
<dbReference type="SUPFAM" id="SSF50985">
    <property type="entry name" value="RCC1/BLIP-II"/>
    <property type="match status" value="1"/>
</dbReference>
<dbReference type="SUPFAM" id="SSF54695">
    <property type="entry name" value="POZ domain"/>
    <property type="match status" value="1"/>
</dbReference>
<dbReference type="Pfam" id="PF00415">
    <property type="entry name" value="RCC1"/>
    <property type="match status" value="1"/>
</dbReference>
<feature type="repeat" description="RCC1" evidence="2">
    <location>
        <begin position="92"/>
        <end position="143"/>
    </location>
</feature>
<dbReference type="Pfam" id="PF25390">
    <property type="entry name" value="WD40_RLD"/>
    <property type="match status" value="1"/>
</dbReference>
<dbReference type="PROSITE" id="PS50012">
    <property type="entry name" value="RCC1_3"/>
    <property type="match status" value="6"/>
</dbReference>
<comment type="caution">
    <text evidence="5">The sequence shown here is derived from an EMBL/GenBank/DDBJ whole genome shotgun (WGS) entry which is preliminary data.</text>
</comment>
<dbReference type="InterPro" id="IPR000210">
    <property type="entry name" value="BTB/POZ_dom"/>
</dbReference>
<dbReference type="PANTHER" id="PTHR22870">
    <property type="entry name" value="REGULATOR OF CHROMOSOME CONDENSATION"/>
    <property type="match status" value="1"/>
</dbReference>
<accession>A0AB34INI0</accession>
<protein>
    <recommendedName>
        <fullName evidence="4">BTB domain-containing protein</fullName>
    </recommendedName>
</protein>